<keyword evidence="5" id="KW-1185">Reference proteome</keyword>
<comment type="caution">
    <text evidence="4">The sequence shown here is derived from an EMBL/GenBank/DDBJ whole genome shotgun (WGS) entry which is preliminary data.</text>
</comment>
<feature type="domain" description="Aldehyde oxidase/xanthine dehydrogenase a/b hammerhead" evidence="3">
    <location>
        <begin position="22"/>
        <end position="136"/>
    </location>
</feature>
<evidence type="ECO:0000256" key="2">
    <source>
        <dbReference type="ARBA" id="ARBA00023002"/>
    </source>
</evidence>
<dbReference type="InterPro" id="IPR037165">
    <property type="entry name" value="AldOxase/xan_DH_Mopterin-bd_sf"/>
</dbReference>
<sequence>MSRSNAFVGSPMPRIEDARLLTGGARFVADLARHDLLHAVIVRSPLAHGRILAVDADAARAMDGVVALFTAADIGEVPLIPIRQHGVPEGEAYRQPVIAADRVRYVGEPVAIVVAREAAVAEDAAEAVVVDIDPLPVVADTAISARDETLVFAAPTNRVTTFRARAGGADAAFAAAPYTRRARFAVQRHTASPMETRGLLAEWDGESGHLTVHGATKVPFFNRDTLATMLGLGAGDVTLIEVDVGGGFGARGEFYPEDFLIPFAARRLGARVRWLEDRREHFSAMNHAREMTAEMEIACERDGRVIGIRGTVDVDLGAYVRTNGLTTPRNVAQFVTGPYLVPHIAIDVAVHVTNKTPTGTYRGPGRYEASFFCERLFDMAARDLGVDRAEFRMMNLIPEERLPYPLAHMDGLDASWQTELDNGAYGEVMARCLETFDWAAKSRLDGRLVDGRHHGIAVGAFVEGGAGGRGETARMTITADGMVEVAVGSTSLGQGLVTILTQIAADALSLPMDRIRLVHGSTNLVSQGGGSFHSRSTVMGGSAILLAAEALLQAIGEAAPHHEAAGKVRIEDGMVAVGDARLPLDAFAGLVVERQFFNKKLTYSYGAHAAHVSVDPRTGDVAVLDYVTVDDVGRVINPLTLHGQVVGALVQGLGSTFLEEIRYDEEGQLLTGSFADYLMPTATEVPPVRAISLGLRPCPNNPIGAKGAGEGGLIPVGGVIANAVAAALADFAVEPNTLPLTPPRLWHLIEAGRRAASDTTNADDPTNAEARP</sequence>
<protein>
    <submittedName>
        <fullName evidence="4">Xanthine dehydrogenase family protein</fullName>
    </submittedName>
</protein>
<dbReference type="SMART" id="SM01008">
    <property type="entry name" value="Ald_Xan_dh_C"/>
    <property type="match status" value="1"/>
</dbReference>
<dbReference type="Pfam" id="PF20256">
    <property type="entry name" value="MoCoBD_2"/>
    <property type="match status" value="1"/>
</dbReference>
<evidence type="ECO:0000256" key="1">
    <source>
        <dbReference type="ARBA" id="ARBA00022505"/>
    </source>
</evidence>
<organism evidence="4 5">
    <name type="scientific">Acuticoccus mangrovi</name>
    <dbReference type="NCBI Taxonomy" id="2796142"/>
    <lineage>
        <taxon>Bacteria</taxon>
        <taxon>Pseudomonadati</taxon>
        <taxon>Pseudomonadota</taxon>
        <taxon>Alphaproteobacteria</taxon>
        <taxon>Hyphomicrobiales</taxon>
        <taxon>Amorphaceae</taxon>
        <taxon>Acuticoccus</taxon>
    </lineage>
</organism>
<evidence type="ECO:0000313" key="5">
    <source>
        <dbReference type="Proteomes" id="UP000609531"/>
    </source>
</evidence>
<evidence type="ECO:0000313" key="4">
    <source>
        <dbReference type="EMBL" id="MBJ3776627.1"/>
    </source>
</evidence>
<dbReference type="PANTHER" id="PTHR11908">
    <property type="entry name" value="XANTHINE DEHYDROGENASE"/>
    <property type="match status" value="1"/>
</dbReference>
<dbReference type="EMBL" id="JAEKJA010000010">
    <property type="protein sequence ID" value="MBJ3776627.1"/>
    <property type="molecule type" value="Genomic_DNA"/>
</dbReference>
<accession>A0A934IML8</accession>
<dbReference type="Proteomes" id="UP000609531">
    <property type="component" value="Unassembled WGS sequence"/>
</dbReference>
<dbReference type="Pfam" id="PF02738">
    <property type="entry name" value="MoCoBD_1"/>
    <property type="match status" value="1"/>
</dbReference>
<keyword evidence="1" id="KW-0500">Molybdenum</keyword>
<dbReference type="PANTHER" id="PTHR11908:SF132">
    <property type="entry name" value="ALDEHYDE OXIDASE 1-RELATED"/>
    <property type="match status" value="1"/>
</dbReference>
<dbReference type="Pfam" id="PF01315">
    <property type="entry name" value="Ald_Xan_dh_C"/>
    <property type="match status" value="1"/>
</dbReference>
<dbReference type="Gene3D" id="3.30.365.10">
    <property type="entry name" value="Aldehyde oxidase/xanthine dehydrogenase, molybdopterin binding domain"/>
    <property type="match status" value="4"/>
</dbReference>
<dbReference type="InterPro" id="IPR008274">
    <property type="entry name" value="AldOxase/xan_DH_MoCoBD1"/>
</dbReference>
<evidence type="ECO:0000259" key="3">
    <source>
        <dbReference type="SMART" id="SM01008"/>
    </source>
</evidence>
<dbReference type="GO" id="GO:0016491">
    <property type="term" value="F:oxidoreductase activity"/>
    <property type="evidence" value="ECO:0007669"/>
    <property type="project" value="UniProtKB-KW"/>
</dbReference>
<keyword evidence="2" id="KW-0560">Oxidoreductase</keyword>
<dbReference type="InterPro" id="IPR016208">
    <property type="entry name" value="Ald_Oxase/xanthine_DH-like"/>
</dbReference>
<name>A0A934IML8_9HYPH</name>
<gene>
    <name evidence="4" type="ORF">JCR33_13055</name>
</gene>
<dbReference type="InterPro" id="IPR000674">
    <property type="entry name" value="Ald_Oxase/Xan_DH_a/b"/>
</dbReference>
<dbReference type="InterPro" id="IPR036856">
    <property type="entry name" value="Ald_Oxase/Xan_DH_a/b_sf"/>
</dbReference>
<dbReference type="SUPFAM" id="SSF56003">
    <property type="entry name" value="Molybdenum cofactor-binding domain"/>
    <property type="match status" value="1"/>
</dbReference>
<reference evidence="4" key="1">
    <citation type="submission" date="2020-12" db="EMBL/GenBank/DDBJ databases">
        <title>Bacterial taxonomy.</title>
        <authorList>
            <person name="Pan X."/>
        </authorList>
    </citation>
    <scope>NUCLEOTIDE SEQUENCE</scope>
    <source>
        <strain evidence="4">B2012</strain>
    </source>
</reference>
<dbReference type="InterPro" id="IPR046867">
    <property type="entry name" value="AldOxase/xan_DH_MoCoBD2"/>
</dbReference>
<dbReference type="RefSeq" id="WP_198882528.1">
    <property type="nucleotide sequence ID" value="NZ_JAEKJA010000010.1"/>
</dbReference>
<dbReference type="Gene3D" id="3.90.1170.50">
    <property type="entry name" value="Aldehyde oxidase/xanthine dehydrogenase, a/b hammerhead"/>
    <property type="match status" value="1"/>
</dbReference>
<dbReference type="SUPFAM" id="SSF54665">
    <property type="entry name" value="CO dehydrogenase molybdoprotein N-domain-like"/>
    <property type="match status" value="1"/>
</dbReference>
<dbReference type="AlphaFoldDB" id="A0A934IML8"/>
<dbReference type="GO" id="GO:0005506">
    <property type="term" value="F:iron ion binding"/>
    <property type="evidence" value="ECO:0007669"/>
    <property type="project" value="InterPro"/>
</dbReference>
<proteinExistence type="predicted"/>